<gene>
    <name evidence="1" type="ORF">B2M27_24015</name>
</gene>
<proteinExistence type="predicted"/>
<dbReference type="Gene3D" id="3.90.226.10">
    <property type="entry name" value="2-enoyl-CoA Hydratase, Chain A, domain 1"/>
    <property type="match status" value="1"/>
</dbReference>
<dbReference type="PANTHER" id="PTHR35984:SF1">
    <property type="entry name" value="PERIPLASMIC SERINE PROTEASE"/>
    <property type="match status" value="1"/>
</dbReference>
<reference evidence="1 2" key="1">
    <citation type="submission" date="2017-02" db="EMBL/GenBank/DDBJ databases">
        <title>Draft genome sequence of a Kluyvera intermedia isolate from a patient with a pancreatic abscess.</title>
        <authorList>
            <person name="Thele R."/>
        </authorList>
    </citation>
    <scope>NUCLEOTIDE SEQUENCE [LARGE SCALE GENOMIC DNA]</scope>
    <source>
        <strain evidence="1 2">FOSA7093</strain>
    </source>
</reference>
<evidence type="ECO:0000313" key="1">
    <source>
        <dbReference type="EMBL" id="ORJ47820.1"/>
    </source>
</evidence>
<dbReference type="InterPro" id="IPR029045">
    <property type="entry name" value="ClpP/crotonase-like_dom_sf"/>
</dbReference>
<dbReference type="SUPFAM" id="SSF52096">
    <property type="entry name" value="ClpP/crotonase"/>
    <property type="match status" value="1"/>
</dbReference>
<accession>A0ABX3U9Z9</accession>
<protein>
    <submittedName>
        <fullName evidence="1">Serine protease</fullName>
    </submittedName>
</protein>
<keyword evidence="2" id="KW-1185">Reference proteome</keyword>
<dbReference type="RefSeq" id="WP_085007539.1">
    <property type="nucleotide sequence ID" value="NZ_MWPR01000058.1"/>
</dbReference>
<dbReference type="PANTHER" id="PTHR35984">
    <property type="entry name" value="PERIPLASMIC SERINE PROTEASE"/>
    <property type="match status" value="1"/>
</dbReference>
<keyword evidence="1" id="KW-0645">Protease</keyword>
<dbReference type="Proteomes" id="UP000192521">
    <property type="component" value="Unassembled WGS sequence"/>
</dbReference>
<dbReference type="GO" id="GO:0006508">
    <property type="term" value="P:proteolysis"/>
    <property type="evidence" value="ECO:0007669"/>
    <property type="project" value="UniProtKB-KW"/>
</dbReference>
<evidence type="ECO:0000313" key="2">
    <source>
        <dbReference type="Proteomes" id="UP000192521"/>
    </source>
</evidence>
<dbReference type="Pfam" id="PF01972">
    <property type="entry name" value="SDH_protease"/>
    <property type="match status" value="1"/>
</dbReference>
<dbReference type="EMBL" id="MWPR01000058">
    <property type="protein sequence ID" value="ORJ47820.1"/>
    <property type="molecule type" value="Genomic_DNA"/>
</dbReference>
<comment type="caution">
    <text evidence="1">The sequence shown here is derived from an EMBL/GenBank/DDBJ whole genome shotgun (WGS) entry which is preliminary data.</text>
</comment>
<dbReference type="GO" id="GO:0008233">
    <property type="term" value="F:peptidase activity"/>
    <property type="evidence" value="ECO:0007669"/>
    <property type="project" value="UniProtKB-KW"/>
</dbReference>
<name>A0ABX3U9Z9_KLUIN</name>
<dbReference type="InterPro" id="IPR002825">
    <property type="entry name" value="Pept_S49_ser-pept_pro"/>
</dbReference>
<sequence length="333" mass="36898">MFAQRKALYTQLEEMRGSKVITYVTGDRHPWATQIGSDVFDFFANHLDQIGDTQKISLFIYTNGGDTLAARSIINLLRQFCKELEIIIPAKCQSAGTLMSLGANNIVMTKQATLGPIDPSINGPLNPQVHINGQGPQSWSVSVEEIKGYIAVARQEFGIADGVGLAQILHSLSEKVHPLVLGRVYRAKSQIQMLARKLLVNQVSDEATADSIISFLCSESGSHDYTINRVEALGLGLKVEKPDDELYLLIKQIYDDIKDELQLGQPFDLEAILGERDNLDYNAVRCLVEAPGTCSYQFRTALRLTRGITHTQAGQQNIINNVILSEGWKSYDE</sequence>
<organism evidence="1 2">
    <name type="scientific">Kluyvera intermedia</name>
    <name type="common">Enterobacter intermedius</name>
    <dbReference type="NCBI Taxonomy" id="61648"/>
    <lineage>
        <taxon>Bacteria</taxon>
        <taxon>Pseudomonadati</taxon>
        <taxon>Pseudomonadota</taxon>
        <taxon>Gammaproteobacteria</taxon>
        <taxon>Enterobacterales</taxon>
        <taxon>Enterobacteriaceae</taxon>
        <taxon>Kluyvera</taxon>
    </lineage>
</organism>
<keyword evidence="1" id="KW-0378">Hydrolase</keyword>